<accession>A0A2V4E3B5</accession>
<dbReference type="EMBL" id="QGLR01000013">
    <property type="protein sequence ID" value="PXZ05316.1"/>
    <property type="molecule type" value="Genomic_DNA"/>
</dbReference>
<dbReference type="OrthoDB" id="7065811at2"/>
<protein>
    <submittedName>
        <fullName evidence="2">Uncharacterized protein</fullName>
    </submittedName>
</protein>
<keyword evidence="1" id="KW-0732">Signal</keyword>
<sequence>MIWLISLLLACCSSQALTAKTSNIIHGNAPYLTFDGGLTSETSSEGFLWITLSDGTKFTPSMNDSSSSPIELPNSGESFADIGMLVPTDSNSIALNSLISAPNHYWGDDDGDGQGSDGIIVTGNLNLTITDKYNQPVSRTAVLDICKAPYKITLTSSDGTLTTGYGVPKSSYFNASNVTYHVNPKLIPKVCFAKPSIEHSSNDETIIVAGNYVTPDFRGPSTIWADKKGFITQSTNLSSYGLNFPTTGANNLYFDLIIVGSGPLNWAPVTRSGITATMMPDSTGTKVKVTLTGPFAEPRQWYSNNPSNIKTISRPILPQTFELVGRDNSGKDIVKYGFKLKQWFVSRGNGVATPGDHELWCENIGYRMPGVKDLTNAKRDEIAGATPWSTGINYQRQIGAGLFTEWGSMSNYNDAEFKYVYYYWVKEVHPDNDSYQFDVDQKSGFIGWYPKSTTRTSAVCVTP</sequence>
<feature type="chain" id="PRO_5016172945" evidence="1">
    <location>
        <begin position="19"/>
        <end position="463"/>
    </location>
</feature>
<name>A0A2V4E3B5_9GAMM</name>
<comment type="caution">
    <text evidence="2">The sequence shown here is derived from an EMBL/GenBank/DDBJ whole genome shotgun (WGS) entry which is preliminary data.</text>
</comment>
<dbReference type="RefSeq" id="WP_110434237.1">
    <property type="nucleotide sequence ID" value="NZ_QGLR01000013.1"/>
</dbReference>
<keyword evidence="3" id="KW-1185">Reference proteome</keyword>
<evidence type="ECO:0000313" key="3">
    <source>
        <dbReference type="Proteomes" id="UP000247932"/>
    </source>
</evidence>
<evidence type="ECO:0000313" key="2">
    <source>
        <dbReference type="EMBL" id="PXZ05316.1"/>
    </source>
</evidence>
<organism evidence="2 3">
    <name type="scientific">Gilliamella apicola</name>
    <dbReference type="NCBI Taxonomy" id="1196095"/>
    <lineage>
        <taxon>Bacteria</taxon>
        <taxon>Pseudomonadati</taxon>
        <taxon>Pseudomonadota</taxon>
        <taxon>Gammaproteobacteria</taxon>
        <taxon>Orbales</taxon>
        <taxon>Orbaceae</taxon>
        <taxon>Gilliamella</taxon>
    </lineage>
</organism>
<feature type="signal peptide" evidence="1">
    <location>
        <begin position="1"/>
        <end position="18"/>
    </location>
</feature>
<dbReference type="Proteomes" id="UP000247932">
    <property type="component" value="Unassembled WGS sequence"/>
</dbReference>
<proteinExistence type="predicted"/>
<evidence type="ECO:0000256" key="1">
    <source>
        <dbReference type="SAM" id="SignalP"/>
    </source>
</evidence>
<dbReference type="AlphaFoldDB" id="A0A2V4E3B5"/>
<gene>
    <name evidence="2" type="ORF">DKK70_12065</name>
</gene>
<reference evidence="2 3" key="1">
    <citation type="submission" date="2018-05" db="EMBL/GenBank/DDBJ databases">
        <title>Reference genomes for bee gut microbiota database.</title>
        <authorList>
            <person name="Ellegaard K.M."/>
        </authorList>
    </citation>
    <scope>NUCLEOTIDE SEQUENCE [LARGE SCALE GENOMIC DNA]</scope>
    <source>
        <strain evidence="2 3">ESL0182</strain>
    </source>
</reference>